<dbReference type="Proteomes" id="UP001299970">
    <property type="component" value="Unassembled WGS sequence"/>
</dbReference>
<dbReference type="Pfam" id="PF07690">
    <property type="entry name" value="MFS_1"/>
    <property type="match status" value="1"/>
</dbReference>
<proteinExistence type="predicted"/>
<accession>A0ABS9TNK4</accession>
<feature type="transmembrane region" description="Helical" evidence="5">
    <location>
        <begin position="41"/>
        <end position="63"/>
    </location>
</feature>
<dbReference type="PANTHER" id="PTHR11662:SF399">
    <property type="entry name" value="FI19708P1-RELATED"/>
    <property type="match status" value="1"/>
</dbReference>
<feature type="transmembrane region" description="Helical" evidence="5">
    <location>
        <begin position="266"/>
        <end position="287"/>
    </location>
</feature>
<evidence type="ECO:0000256" key="2">
    <source>
        <dbReference type="ARBA" id="ARBA00022692"/>
    </source>
</evidence>
<reference evidence="7 8" key="1">
    <citation type="submission" date="2022-03" db="EMBL/GenBank/DDBJ databases">
        <title>Pseudonocardia alaer sp. nov., a novel actinomycete isolated from reed forest soil.</title>
        <authorList>
            <person name="Wang L."/>
        </authorList>
    </citation>
    <scope>NUCLEOTIDE SEQUENCE [LARGE SCALE GENOMIC DNA]</scope>
    <source>
        <strain evidence="7 8">Y-16303</strain>
    </source>
</reference>
<feature type="transmembrane region" description="Helical" evidence="5">
    <location>
        <begin position="357"/>
        <end position="381"/>
    </location>
</feature>
<dbReference type="InterPro" id="IPR050382">
    <property type="entry name" value="MFS_Na/Anion_cotransporter"/>
</dbReference>
<evidence type="ECO:0000256" key="4">
    <source>
        <dbReference type="ARBA" id="ARBA00023136"/>
    </source>
</evidence>
<feature type="transmembrane region" description="Helical" evidence="5">
    <location>
        <begin position="75"/>
        <end position="101"/>
    </location>
</feature>
<dbReference type="SUPFAM" id="SSF103473">
    <property type="entry name" value="MFS general substrate transporter"/>
    <property type="match status" value="1"/>
</dbReference>
<keyword evidence="4 5" id="KW-0472">Membrane</keyword>
<name>A0ABS9TNK4_9PSEU</name>
<dbReference type="InterPro" id="IPR020846">
    <property type="entry name" value="MFS_dom"/>
</dbReference>
<evidence type="ECO:0000256" key="5">
    <source>
        <dbReference type="SAM" id="Phobius"/>
    </source>
</evidence>
<dbReference type="RefSeq" id="WP_241040926.1">
    <property type="nucleotide sequence ID" value="NZ_BAAAJF010000049.1"/>
</dbReference>
<evidence type="ECO:0000313" key="8">
    <source>
        <dbReference type="Proteomes" id="UP001299970"/>
    </source>
</evidence>
<comment type="caution">
    <text evidence="7">The sequence shown here is derived from an EMBL/GenBank/DDBJ whole genome shotgun (WGS) entry which is preliminary data.</text>
</comment>
<sequence length="437" mass="45825">MFRTRRRWLVAAFVLAITAIAYIDRVNLSIAAPVLTTEFHTNAAVMGLLLSSFTWTYTLLNLPAGMLVDRVRTRILYSAALLIWAVSSFLTTLAGSVAAMFGPRLLLGVGEAPFAPAAIRTLADWLPKSERGTGSSMFISGVALGTAVGPPGLAFLVSTYGWQSCFIASGTLSLLAAVIWYAWYRHPLEDSRLTGRERELIVADQEPPQQEGRAPWSAIIRHRDIWAITSGYFCLLYILYTFITWLPSYLVQDRGMTVLSSGFTTSIPWICAFVVGLLGGRISDVAVRRGMSSLDARKIVLVGGMVAALAILGTAFSASGAVAVLCLSVSTSGIIFSNGAVWAATTDIMRSLNLSGSATGFVNGLGNVGGILGPIVTGALVYATGSFVVPLVVAAGLALVGALAWAFGMRSAPTASVAGRPVAGMGDARSSAAGAGS</sequence>
<protein>
    <submittedName>
        <fullName evidence="7">MFS transporter</fullName>
    </submittedName>
</protein>
<feature type="domain" description="Major facilitator superfamily (MFS) profile" evidence="6">
    <location>
        <begin position="10"/>
        <end position="413"/>
    </location>
</feature>
<keyword evidence="8" id="KW-1185">Reference proteome</keyword>
<dbReference type="Gene3D" id="1.20.1250.20">
    <property type="entry name" value="MFS general substrate transporter like domains"/>
    <property type="match status" value="2"/>
</dbReference>
<dbReference type="PROSITE" id="PS50850">
    <property type="entry name" value="MFS"/>
    <property type="match status" value="1"/>
</dbReference>
<evidence type="ECO:0000256" key="1">
    <source>
        <dbReference type="ARBA" id="ARBA00004651"/>
    </source>
</evidence>
<feature type="transmembrane region" description="Helical" evidence="5">
    <location>
        <begin position="387"/>
        <end position="407"/>
    </location>
</feature>
<organism evidence="7 8">
    <name type="scientific">Pseudonocardia alaniniphila</name>
    <dbReference type="NCBI Taxonomy" id="75291"/>
    <lineage>
        <taxon>Bacteria</taxon>
        <taxon>Bacillati</taxon>
        <taxon>Actinomycetota</taxon>
        <taxon>Actinomycetes</taxon>
        <taxon>Pseudonocardiales</taxon>
        <taxon>Pseudonocardiaceae</taxon>
        <taxon>Pseudonocardia</taxon>
    </lineage>
</organism>
<feature type="transmembrane region" description="Helical" evidence="5">
    <location>
        <begin position="225"/>
        <end position="246"/>
    </location>
</feature>
<dbReference type="InterPro" id="IPR011701">
    <property type="entry name" value="MFS"/>
</dbReference>
<feature type="transmembrane region" description="Helical" evidence="5">
    <location>
        <begin position="322"/>
        <end position="345"/>
    </location>
</feature>
<dbReference type="InterPro" id="IPR036259">
    <property type="entry name" value="MFS_trans_sf"/>
</dbReference>
<keyword evidence="2 5" id="KW-0812">Transmembrane</keyword>
<comment type="subcellular location">
    <subcellularLocation>
        <location evidence="1">Cell membrane</location>
        <topology evidence="1">Multi-pass membrane protein</topology>
    </subcellularLocation>
</comment>
<dbReference type="PANTHER" id="PTHR11662">
    <property type="entry name" value="SOLUTE CARRIER FAMILY 17"/>
    <property type="match status" value="1"/>
</dbReference>
<feature type="transmembrane region" description="Helical" evidence="5">
    <location>
        <begin position="160"/>
        <end position="183"/>
    </location>
</feature>
<dbReference type="EMBL" id="JAKXMK010000030">
    <property type="protein sequence ID" value="MCH6170117.1"/>
    <property type="molecule type" value="Genomic_DNA"/>
</dbReference>
<gene>
    <name evidence="7" type="ORF">MMF94_30830</name>
</gene>
<feature type="transmembrane region" description="Helical" evidence="5">
    <location>
        <begin position="299"/>
        <end position="316"/>
    </location>
</feature>
<keyword evidence="3 5" id="KW-1133">Transmembrane helix</keyword>
<evidence type="ECO:0000256" key="3">
    <source>
        <dbReference type="ARBA" id="ARBA00022989"/>
    </source>
</evidence>
<evidence type="ECO:0000313" key="7">
    <source>
        <dbReference type="EMBL" id="MCH6170117.1"/>
    </source>
</evidence>
<dbReference type="CDD" id="cd17319">
    <property type="entry name" value="MFS_ExuT_GudP_like"/>
    <property type="match status" value="1"/>
</dbReference>
<evidence type="ECO:0000259" key="6">
    <source>
        <dbReference type="PROSITE" id="PS50850"/>
    </source>
</evidence>